<keyword evidence="3" id="KW-1185">Reference proteome</keyword>
<dbReference type="EMBL" id="KZ084089">
    <property type="protein sequence ID" value="OSD06880.1"/>
    <property type="molecule type" value="Genomic_DNA"/>
</dbReference>
<feature type="compositionally biased region" description="Basic and acidic residues" evidence="1">
    <location>
        <begin position="49"/>
        <end position="58"/>
    </location>
</feature>
<feature type="compositionally biased region" description="Polar residues" evidence="1">
    <location>
        <begin position="11"/>
        <end position="20"/>
    </location>
</feature>
<organism evidence="2 3">
    <name type="scientific">Trametes coccinea (strain BRFM310)</name>
    <name type="common">Pycnoporus coccineus</name>
    <dbReference type="NCBI Taxonomy" id="1353009"/>
    <lineage>
        <taxon>Eukaryota</taxon>
        <taxon>Fungi</taxon>
        <taxon>Dikarya</taxon>
        <taxon>Basidiomycota</taxon>
        <taxon>Agaricomycotina</taxon>
        <taxon>Agaricomycetes</taxon>
        <taxon>Polyporales</taxon>
        <taxon>Polyporaceae</taxon>
        <taxon>Trametes</taxon>
    </lineage>
</organism>
<evidence type="ECO:0000256" key="1">
    <source>
        <dbReference type="SAM" id="MobiDB-lite"/>
    </source>
</evidence>
<dbReference type="Proteomes" id="UP000193067">
    <property type="component" value="Unassembled WGS sequence"/>
</dbReference>
<feature type="compositionally biased region" description="Polar residues" evidence="1">
    <location>
        <begin position="156"/>
        <end position="170"/>
    </location>
</feature>
<dbReference type="AlphaFoldDB" id="A0A1Y2J0D6"/>
<feature type="region of interest" description="Disordered" evidence="1">
    <location>
        <begin position="137"/>
        <end position="170"/>
    </location>
</feature>
<accession>A0A1Y2J0D6</accession>
<name>A0A1Y2J0D6_TRAC3</name>
<reference evidence="2 3" key="1">
    <citation type="journal article" date="2015" name="Biotechnol. Biofuels">
        <title>Enhanced degradation of softwood versus hardwood by the white-rot fungus Pycnoporus coccineus.</title>
        <authorList>
            <person name="Couturier M."/>
            <person name="Navarro D."/>
            <person name="Chevret D."/>
            <person name="Henrissat B."/>
            <person name="Piumi F."/>
            <person name="Ruiz-Duenas F.J."/>
            <person name="Martinez A.T."/>
            <person name="Grigoriev I.V."/>
            <person name="Riley R."/>
            <person name="Lipzen A."/>
            <person name="Berrin J.G."/>
            <person name="Master E.R."/>
            <person name="Rosso M.N."/>
        </authorList>
    </citation>
    <scope>NUCLEOTIDE SEQUENCE [LARGE SCALE GENOMIC DNA]</scope>
    <source>
        <strain evidence="2 3">BRFM310</strain>
    </source>
</reference>
<evidence type="ECO:0000313" key="3">
    <source>
        <dbReference type="Proteomes" id="UP000193067"/>
    </source>
</evidence>
<proteinExistence type="predicted"/>
<evidence type="ECO:0000313" key="2">
    <source>
        <dbReference type="EMBL" id="OSD06880.1"/>
    </source>
</evidence>
<feature type="region of interest" description="Disordered" evidence="1">
    <location>
        <begin position="1"/>
        <end position="58"/>
    </location>
</feature>
<gene>
    <name evidence="2" type="ORF">PYCCODRAFT_776233</name>
</gene>
<protein>
    <submittedName>
        <fullName evidence="2">Uncharacterized protein</fullName>
    </submittedName>
</protein>
<sequence>MRPDVHVSIRSIPTISSQGQTRTSDRRARRTVRSHIYQVPSHPPPPNPRDSRTDPWKPTHMRDHTEHIQYIRILSVDRGEESGRFRRYSYAACTLRCSGAYSRVRSNYRRRSHTMPSICVSRRKATACLVRVRTPHARPRTDGNAQLSSCAAIEDASTSADNSVPQSRQP</sequence>